<evidence type="ECO:0008006" key="4">
    <source>
        <dbReference type="Google" id="ProtNLM"/>
    </source>
</evidence>
<dbReference type="EMBL" id="JBHSGI010000024">
    <property type="protein sequence ID" value="MFC4670159.1"/>
    <property type="molecule type" value="Genomic_DNA"/>
</dbReference>
<protein>
    <recommendedName>
        <fullName evidence="4">YcxB family protein</fullName>
    </recommendedName>
</protein>
<reference evidence="3" key="1">
    <citation type="journal article" date="2019" name="Int. J. Syst. Evol. Microbiol.">
        <title>The Global Catalogue of Microorganisms (GCM) 10K type strain sequencing project: providing services to taxonomists for standard genome sequencing and annotation.</title>
        <authorList>
            <consortium name="The Broad Institute Genomics Platform"/>
            <consortium name="The Broad Institute Genome Sequencing Center for Infectious Disease"/>
            <person name="Wu L."/>
            <person name="Ma J."/>
        </authorList>
    </citation>
    <scope>NUCLEOTIDE SEQUENCE [LARGE SCALE GENOMIC DNA]</scope>
    <source>
        <strain evidence="3">CGMCC 4.7283</strain>
    </source>
</reference>
<dbReference type="RefSeq" id="WP_380718867.1">
    <property type="nucleotide sequence ID" value="NZ_JBHSGI010000024.1"/>
</dbReference>
<keyword evidence="1" id="KW-1133">Transmembrane helix</keyword>
<organism evidence="2 3">
    <name type="scientific">Seohaeicola nanhaiensis</name>
    <dbReference type="NCBI Taxonomy" id="1387282"/>
    <lineage>
        <taxon>Bacteria</taxon>
        <taxon>Pseudomonadati</taxon>
        <taxon>Pseudomonadota</taxon>
        <taxon>Alphaproteobacteria</taxon>
        <taxon>Rhodobacterales</taxon>
        <taxon>Roseobacteraceae</taxon>
        <taxon>Seohaeicola</taxon>
    </lineage>
</organism>
<accession>A0ABV9KJ88</accession>
<keyword evidence="1" id="KW-0812">Transmembrane</keyword>
<comment type="caution">
    <text evidence="2">The sequence shown here is derived from an EMBL/GenBank/DDBJ whole genome shotgun (WGS) entry which is preliminary data.</text>
</comment>
<keyword evidence="1" id="KW-0472">Membrane</keyword>
<name>A0ABV9KJ88_9RHOB</name>
<proteinExistence type="predicted"/>
<evidence type="ECO:0000313" key="2">
    <source>
        <dbReference type="EMBL" id="MFC4670159.1"/>
    </source>
</evidence>
<gene>
    <name evidence="2" type="ORF">ACFO5X_16465</name>
</gene>
<evidence type="ECO:0000256" key="1">
    <source>
        <dbReference type="SAM" id="Phobius"/>
    </source>
</evidence>
<keyword evidence="3" id="KW-1185">Reference proteome</keyword>
<sequence>MTPYAFERHARSGAAIATLATIYAALLAALHWLDAAPWLIGALALTTLPALRDVIVAPVAGLRLTDDAIAWHSGRRHGRVERSEIACLRLDRRWDFSVRAVLVLADGKRIHLPQESLPPHQVLEAEATARGLRVERHPFSPF</sequence>
<dbReference type="Proteomes" id="UP001595973">
    <property type="component" value="Unassembled WGS sequence"/>
</dbReference>
<feature type="transmembrane region" description="Helical" evidence="1">
    <location>
        <begin position="12"/>
        <end position="32"/>
    </location>
</feature>
<evidence type="ECO:0000313" key="3">
    <source>
        <dbReference type="Proteomes" id="UP001595973"/>
    </source>
</evidence>